<reference evidence="3" key="1">
    <citation type="submission" date="2021-01" db="EMBL/GenBank/DDBJ databases">
        <title>Whole genome shotgun sequence of Actinoplanes cyaneus NBRC 14990.</title>
        <authorList>
            <person name="Komaki H."/>
            <person name="Tamura T."/>
        </authorList>
    </citation>
    <scope>NUCLEOTIDE SEQUENCE</scope>
    <source>
        <strain evidence="3">NBRC 14990</strain>
    </source>
</reference>
<dbReference type="PANTHER" id="PTHR36566:SF1">
    <property type="entry name" value="PYRIDINIUM-3,5-BISTHIOCARBOXYLIC ACID MONONUCLEOTIDE NICKEL INSERTION PROTEIN"/>
    <property type="match status" value="1"/>
</dbReference>
<comment type="function">
    <text evidence="2">Involved in the biosynthesis of a nickel-pincer cofactor ((SCS)Ni(II) pincer complex). Binds Ni(2+), and functions in nickel delivery to pyridinium-3,5-bisthiocarboxylic acid mononucleotide (P2TMN), to form the mature cofactor. Is thus probably required for the activation of nickel-pincer cofactor-dependent enzymes.</text>
</comment>
<dbReference type="PANTHER" id="PTHR36566">
    <property type="entry name" value="NICKEL INSERTION PROTEIN-RELATED"/>
    <property type="match status" value="1"/>
</dbReference>
<dbReference type="EMBL" id="BOMH01000086">
    <property type="protein sequence ID" value="GID70867.1"/>
    <property type="molecule type" value="Genomic_DNA"/>
</dbReference>
<dbReference type="EC" id="4.99.1.12" evidence="2"/>
<dbReference type="Pfam" id="PF01969">
    <property type="entry name" value="Ni_insertion"/>
    <property type="match status" value="1"/>
</dbReference>
<dbReference type="AlphaFoldDB" id="A0A919M9H6"/>
<evidence type="ECO:0000313" key="4">
    <source>
        <dbReference type="Proteomes" id="UP000619479"/>
    </source>
</evidence>
<evidence type="ECO:0000256" key="1">
    <source>
        <dbReference type="ARBA" id="ARBA00022596"/>
    </source>
</evidence>
<organism evidence="3 4">
    <name type="scientific">Actinoplanes cyaneus</name>
    <dbReference type="NCBI Taxonomy" id="52696"/>
    <lineage>
        <taxon>Bacteria</taxon>
        <taxon>Bacillati</taxon>
        <taxon>Actinomycetota</taxon>
        <taxon>Actinomycetes</taxon>
        <taxon>Micromonosporales</taxon>
        <taxon>Micromonosporaceae</taxon>
        <taxon>Actinoplanes</taxon>
    </lineage>
</organism>
<dbReference type="Proteomes" id="UP000619479">
    <property type="component" value="Unassembled WGS sequence"/>
</dbReference>
<dbReference type="Gene3D" id="3.10.20.300">
    <property type="entry name" value="mk0293 like domain"/>
    <property type="match status" value="1"/>
</dbReference>
<comment type="similarity">
    <text evidence="2">Belongs to the LarC family.</text>
</comment>
<dbReference type="Gene3D" id="3.30.70.1380">
    <property type="entry name" value="Transcriptional regulatory protein pf0864 domain like"/>
    <property type="match status" value="1"/>
</dbReference>
<keyword evidence="1 2" id="KW-0533">Nickel</keyword>
<gene>
    <name evidence="2" type="primary">larC</name>
    <name evidence="3" type="ORF">Acy02nite_87480</name>
</gene>
<dbReference type="GO" id="GO:0051604">
    <property type="term" value="P:protein maturation"/>
    <property type="evidence" value="ECO:0007669"/>
    <property type="project" value="UniProtKB-UniRule"/>
</dbReference>
<proteinExistence type="inferred from homology"/>
<dbReference type="InterPro" id="IPR002822">
    <property type="entry name" value="Ni_insertion"/>
</dbReference>
<sequence>MSDRHAWIDASAGVAGDMLLGALLDAGARLEAVQAAIDAVVPGSIRVSTTEVTRAGLRAGKAHVEAVTDSPPHRTWTSIRALLAGAALPAPVRERATAVFARLAGAEARVHGVEAGDVHFHEVGALDAIADVVGVCAALHDLGVTSVSCGPVALGSGHVRGAHGRLPVPVPAVAELSRGWRVVAGGPGELATPTGMALVRTLAEVCEDLPAMTLDAVGVGAGHRDRPDRANVVRVLLAAGNASGTEEAVQLEANVDDLDPRLWPGVLAGLLERGAGDAWLTPIVMKKGRPAHTLSVLCSPDHAERLRAYVFEHTSTLGVRESARRKTPLDRLFVTVRVRDTAIPVKVGHRNGVIVQAMPEFDDVAALARRLSLPERVVLQEAAAAASAAGYAAGARLRTP</sequence>
<accession>A0A919M9H6</accession>
<dbReference type="NCBIfam" id="TIGR00299">
    <property type="entry name" value="nickel pincer cofactor biosynthesis protein LarC"/>
    <property type="match status" value="1"/>
</dbReference>
<evidence type="ECO:0000256" key="2">
    <source>
        <dbReference type="HAMAP-Rule" id="MF_01074"/>
    </source>
</evidence>
<keyword evidence="4" id="KW-1185">Reference proteome</keyword>
<evidence type="ECO:0000313" key="3">
    <source>
        <dbReference type="EMBL" id="GID70867.1"/>
    </source>
</evidence>
<comment type="catalytic activity">
    <reaction evidence="2">
        <text>Ni(II)-pyridinium-3,5-bisthiocarboxylate mononucleotide = pyridinium-3,5-bisthiocarboxylate mononucleotide + Ni(2+)</text>
        <dbReference type="Rhea" id="RHEA:54784"/>
        <dbReference type="ChEBI" id="CHEBI:49786"/>
        <dbReference type="ChEBI" id="CHEBI:137372"/>
        <dbReference type="ChEBI" id="CHEBI:137373"/>
        <dbReference type="EC" id="4.99.1.12"/>
    </reaction>
</comment>
<dbReference type="RefSeq" id="WP_203755276.1">
    <property type="nucleotide sequence ID" value="NZ_BAAAUC010000010.1"/>
</dbReference>
<comment type="caution">
    <text evidence="3">The sequence shown here is derived from an EMBL/GenBank/DDBJ whole genome shotgun (WGS) entry which is preliminary data.</text>
</comment>
<keyword evidence="2" id="KW-0456">Lyase</keyword>
<protein>
    <recommendedName>
        <fullName evidence="2">Pyridinium-3,5-bisthiocarboxylic acid mononucleotide nickel insertion protein</fullName>
        <shortName evidence="2">P2TMN nickel insertion protein</shortName>
        <ecNumber evidence="2">4.99.1.12</ecNumber>
    </recommendedName>
    <alternativeName>
        <fullName evidence="2">Nickel-pincer cofactor biosynthesis protein LarC</fullName>
    </alternativeName>
</protein>
<dbReference type="GO" id="GO:0016151">
    <property type="term" value="F:nickel cation binding"/>
    <property type="evidence" value="ECO:0007669"/>
    <property type="project" value="UniProtKB-UniRule"/>
</dbReference>
<dbReference type="HAMAP" id="MF_01074">
    <property type="entry name" value="LarC"/>
    <property type="match status" value="1"/>
</dbReference>
<name>A0A919M9H6_9ACTN</name>
<dbReference type="GO" id="GO:0016829">
    <property type="term" value="F:lyase activity"/>
    <property type="evidence" value="ECO:0007669"/>
    <property type="project" value="UniProtKB-UniRule"/>
</dbReference>